<dbReference type="InterPro" id="IPR006860">
    <property type="entry name" value="FecR"/>
</dbReference>
<dbReference type="RefSeq" id="WP_386735618.1">
    <property type="nucleotide sequence ID" value="NZ_JBHRXI010000010.1"/>
</dbReference>
<dbReference type="InterPro" id="IPR013783">
    <property type="entry name" value="Ig-like_fold"/>
</dbReference>
<keyword evidence="3" id="KW-1185">Reference proteome</keyword>
<dbReference type="EMBL" id="JBHRXI010000010">
    <property type="protein sequence ID" value="MFC3614403.1"/>
    <property type="molecule type" value="Genomic_DNA"/>
</dbReference>
<accession>A0ABV7TGP4</accession>
<protein>
    <submittedName>
        <fullName evidence="2">FecR domain-containing protein</fullName>
    </submittedName>
</protein>
<gene>
    <name evidence="2" type="ORF">ACFORG_11570</name>
</gene>
<comment type="caution">
    <text evidence="2">The sequence shown here is derived from an EMBL/GenBank/DDBJ whole genome shotgun (WGS) entry which is preliminary data.</text>
</comment>
<dbReference type="Pfam" id="PF09136">
    <property type="entry name" value="Glucodextran_B"/>
    <property type="match status" value="1"/>
</dbReference>
<feature type="domain" description="FecR protein" evidence="1">
    <location>
        <begin position="171"/>
        <end position="261"/>
    </location>
</feature>
<evidence type="ECO:0000313" key="3">
    <source>
        <dbReference type="Proteomes" id="UP001595629"/>
    </source>
</evidence>
<organism evidence="2 3">
    <name type="scientific">Lutimaribacter marinistellae</name>
    <dbReference type="NCBI Taxonomy" id="1820329"/>
    <lineage>
        <taxon>Bacteria</taxon>
        <taxon>Pseudomonadati</taxon>
        <taxon>Pseudomonadota</taxon>
        <taxon>Alphaproteobacteria</taxon>
        <taxon>Rhodobacterales</taxon>
        <taxon>Roseobacteraceae</taxon>
        <taxon>Lutimaribacter</taxon>
    </lineage>
</organism>
<evidence type="ECO:0000313" key="2">
    <source>
        <dbReference type="EMBL" id="MFC3614403.1"/>
    </source>
</evidence>
<reference evidence="3" key="1">
    <citation type="journal article" date="2019" name="Int. J. Syst. Evol. Microbiol.">
        <title>The Global Catalogue of Microorganisms (GCM) 10K type strain sequencing project: providing services to taxonomists for standard genome sequencing and annotation.</title>
        <authorList>
            <consortium name="The Broad Institute Genomics Platform"/>
            <consortium name="The Broad Institute Genome Sequencing Center for Infectious Disease"/>
            <person name="Wu L."/>
            <person name="Ma J."/>
        </authorList>
    </citation>
    <scope>NUCLEOTIDE SEQUENCE [LARGE SCALE GENOMIC DNA]</scope>
    <source>
        <strain evidence="3">KCTC 42911</strain>
    </source>
</reference>
<dbReference type="Gene3D" id="2.60.40.10">
    <property type="entry name" value="Immunoglobulins"/>
    <property type="match status" value="3"/>
</dbReference>
<sequence>MDAPLEIVRFSETDTIRGVVGQHLRDPDLWPAVLALNGIASPAELRPGTELRMPVKQVFAADEALLTSLRAIQAANAEGARIFAPEEIGNAIANRDQAITEREKGEWREVVSFAGVATDYARDALDIAIAQRDRSAEAVVSDVQGAVEGRAPVEPAWSDRELNDILVEFERVRTLSASTTQITFRDLSRLRLNPNSNATIQRMRSDPLTGHEVTKVSLANGDFYALLNQLSEKATFEIDVPGIETTTNSADFWIKNEGGSAKFVNYDQPELAIEKDGRTIAVGANEGLVIDATGAQRAQVLDSVLLTAPEVGEIIYTGTAPLEWQQFDGAEGYWLEVALDPGFNQMQVSEWGIRETGFAVDLPPARYHWRVAALDRLGLPGEWSTAQDFTLRLDDTPPFLTVLSPASGAVLAAPMVEVLGATELDVTLILNGRSLSAGADGSFVSEVELQPGENTIAVVATDPAGNVTRRVQTVVYRPAADIAIALSDDIPRAGAALATRSDQLSVSASSTALAGAPVVVRDGSGAEVVSTKVETGGSISFTVPVDEAERAYRIEILAPDGSVEGQLGFAALRDSIAPEVLLDLPPPRATAENDLTLSGNVPGAVRLSLNGTPVALEDERFDLSVTLKPGQNVFELIATDAVGNVGAVTLSTLYDIDPPEILRVDLSRPKGDAGPIRLEVEARDASGLRQAQPFLLTVGGAEVEGFLRCDAGSGLCRAVLPAEPGALELIEVMIEDYAGNAAFE</sequence>
<dbReference type="Proteomes" id="UP001595629">
    <property type="component" value="Unassembled WGS sequence"/>
</dbReference>
<proteinExistence type="predicted"/>
<dbReference type="Pfam" id="PF04773">
    <property type="entry name" value="FecR"/>
    <property type="match status" value="1"/>
</dbReference>
<evidence type="ECO:0000259" key="1">
    <source>
        <dbReference type="Pfam" id="PF04773"/>
    </source>
</evidence>
<name>A0ABV7TGP4_9RHOB</name>